<dbReference type="Gene3D" id="3.10.120.10">
    <property type="entry name" value="Cytochrome b5-like heme/steroid binding domain"/>
    <property type="match status" value="1"/>
</dbReference>
<name>A0AAN8XBD3_HALRR</name>
<keyword evidence="2" id="KW-0808">Transferase</keyword>
<keyword evidence="2" id="KW-0012">Acyltransferase</keyword>
<accession>A0AAN8XBD3</accession>
<feature type="region of interest" description="Disordered" evidence="1">
    <location>
        <begin position="349"/>
        <end position="422"/>
    </location>
</feature>
<feature type="region of interest" description="Disordered" evidence="1">
    <location>
        <begin position="110"/>
        <end position="167"/>
    </location>
</feature>
<proteinExistence type="predicted"/>
<feature type="compositionally biased region" description="Polar residues" evidence="1">
    <location>
        <begin position="127"/>
        <end position="139"/>
    </location>
</feature>
<keyword evidence="3" id="KW-1185">Reference proteome</keyword>
<dbReference type="EMBL" id="JAXCGZ010008011">
    <property type="protein sequence ID" value="KAK7078108.1"/>
    <property type="molecule type" value="Genomic_DNA"/>
</dbReference>
<comment type="caution">
    <text evidence="2">The sequence shown here is derived from an EMBL/GenBank/DDBJ whole genome shotgun (WGS) entry which is preliminary data.</text>
</comment>
<feature type="compositionally biased region" description="Low complexity" evidence="1">
    <location>
        <begin position="469"/>
        <end position="483"/>
    </location>
</feature>
<evidence type="ECO:0000256" key="1">
    <source>
        <dbReference type="SAM" id="MobiDB-lite"/>
    </source>
</evidence>
<reference evidence="2 3" key="1">
    <citation type="submission" date="2023-11" db="EMBL/GenBank/DDBJ databases">
        <title>Halocaridina rubra genome assembly.</title>
        <authorList>
            <person name="Smith C."/>
        </authorList>
    </citation>
    <scope>NUCLEOTIDE SEQUENCE [LARGE SCALE GENOMIC DNA]</scope>
    <source>
        <strain evidence="2">EP-1</strain>
        <tissue evidence="2">Whole</tissue>
    </source>
</reference>
<dbReference type="SUPFAM" id="SSF55856">
    <property type="entry name" value="Cytochrome b5-like heme/steroid binding domain"/>
    <property type="match status" value="1"/>
</dbReference>
<dbReference type="InterPro" id="IPR036400">
    <property type="entry name" value="Cyt_B5-like_heme/steroid_sf"/>
</dbReference>
<evidence type="ECO:0000313" key="3">
    <source>
        <dbReference type="Proteomes" id="UP001381693"/>
    </source>
</evidence>
<dbReference type="EC" id="2.3.2.26" evidence="2"/>
<feature type="region of interest" description="Disordered" evidence="1">
    <location>
        <begin position="440"/>
        <end position="496"/>
    </location>
</feature>
<evidence type="ECO:0000313" key="2">
    <source>
        <dbReference type="EMBL" id="KAK7078108.1"/>
    </source>
</evidence>
<dbReference type="Proteomes" id="UP001381693">
    <property type="component" value="Unassembled WGS sequence"/>
</dbReference>
<dbReference type="AlphaFoldDB" id="A0AAN8XBD3"/>
<dbReference type="GO" id="GO:0061630">
    <property type="term" value="F:ubiquitin protein ligase activity"/>
    <property type="evidence" value="ECO:0007669"/>
    <property type="project" value="UniProtKB-EC"/>
</dbReference>
<protein>
    <submittedName>
        <fullName evidence="2">E3 ubiquitin-protein ligase herc2</fullName>
        <ecNumber evidence="2">2.3.2.26</ecNumber>
    </submittedName>
</protein>
<feature type="compositionally biased region" description="Basic and acidic residues" evidence="1">
    <location>
        <begin position="395"/>
        <end position="415"/>
    </location>
</feature>
<feature type="compositionally biased region" description="Basic and acidic residues" evidence="1">
    <location>
        <begin position="440"/>
        <end position="460"/>
    </location>
</feature>
<feature type="compositionally biased region" description="Low complexity" evidence="1">
    <location>
        <begin position="368"/>
        <end position="391"/>
    </location>
</feature>
<organism evidence="2 3">
    <name type="scientific">Halocaridina rubra</name>
    <name type="common">Hawaiian red shrimp</name>
    <dbReference type="NCBI Taxonomy" id="373956"/>
    <lineage>
        <taxon>Eukaryota</taxon>
        <taxon>Metazoa</taxon>
        <taxon>Ecdysozoa</taxon>
        <taxon>Arthropoda</taxon>
        <taxon>Crustacea</taxon>
        <taxon>Multicrustacea</taxon>
        <taxon>Malacostraca</taxon>
        <taxon>Eumalacostraca</taxon>
        <taxon>Eucarida</taxon>
        <taxon>Decapoda</taxon>
        <taxon>Pleocyemata</taxon>
        <taxon>Caridea</taxon>
        <taxon>Atyoidea</taxon>
        <taxon>Atyidae</taxon>
        <taxon>Halocaridina</taxon>
    </lineage>
</organism>
<sequence>MELTAPCGSDILQYYAGQDATQVWEMANHSTRAKDMMASYFVGNFMDPEQEMVQVLDASTLSSPLVDTERALAMLVGVYASCLVRGHPPTPRELDHDKWISAEFMRAGCQTVQPPDPYDEEKGEARTGSSATTPGSVTTPGDVRLPRPVDPLSHKKTSAQGPTSGPQMDIETYFSNMADYFLSALMEGKTQDPYVQMYLSICDREIRHSGRHALHTNFSLDHPIEEVGRLMSATLLRHTHLTLQLIEVIEQGLALSAEDSHGWEATLELPRGLQELIRHVHNTKWLLIRRRQELTRSYKEVCAPVMERCRFVFYEVRPASCGDVEALNKFAVRGVSRWRKATQLLRLRSNDTTATSQEKDAPQESKEGTSSIEDISISSSSNTNSEEGGNNHTSLDQDVRSGRLDKEEDISKDTVEQPDLGRLSSDLTIDNFKVQSDGDAFEKEQELSQDAKKVLGEGKKASVSLNLKRSPSPSGLPHSPSRPSSRKYLTDTVICL</sequence>
<gene>
    <name evidence="2" type="primary">HERC2_2</name>
    <name evidence="2" type="ORF">SK128_015521</name>
</gene>
<feature type="compositionally biased region" description="Basic and acidic residues" evidence="1">
    <location>
        <begin position="357"/>
        <end position="367"/>
    </location>
</feature>